<dbReference type="SUPFAM" id="SSF57850">
    <property type="entry name" value="RING/U-box"/>
    <property type="match status" value="1"/>
</dbReference>
<dbReference type="AlphaFoldDB" id="A0A1Y2AD15"/>
<dbReference type="InterPro" id="IPR013083">
    <property type="entry name" value="Znf_RING/FYVE/PHD"/>
</dbReference>
<reference evidence="11 12" key="1">
    <citation type="submission" date="2016-08" db="EMBL/GenBank/DDBJ databases">
        <title>A Parts List for Fungal Cellulosomes Revealed by Comparative Genomics.</title>
        <authorList>
            <consortium name="DOE Joint Genome Institute"/>
            <person name="Haitjema C.H."/>
            <person name="Gilmore S.P."/>
            <person name="Henske J.K."/>
            <person name="Solomon K.V."/>
            <person name="De Groot R."/>
            <person name="Kuo A."/>
            <person name="Mondo S.J."/>
            <person name="Salamov A.A."/>
            <person name="Labutti K."/>
            <person name="Zhao Z."/>
            <person name="Chiniquy J."/>
            <person name="Barry K."/>
            <person name="Brewer H.M."/>
            <person name="Purvine S.O."/>
            <person name="Wright A.T."/>
            <person name="Boxma B."/>
            <person name="Van Alen T."/>
            <person name="Hackstein J.H."/>
            <person name="Baker S.E."/>
            <person name="Grigoriev I.V."/>
            <person name="O'Malley M.A."/>
        </authorList>
    </citation>
    <scope>NUCLEOTIDE SEQUENCE [LARGE SCALE GENOMIC DNA]</scope>
    <source>
        <strain evidence="11 12">G1</strain>
    </source>
</reference>
<keyword evidence="5" id="KW-0863">Zinc-finger</keyword>
<name>A0A1Y2AD15_9FUNG</name>
<comment type="subcellular location">
    <subcellularLocation>
        <location evidence="1">Endomembrane system</location>
        <topology evidence="1">Multi-pass membrane protein</topology>
    </subcellularLocation>
    <subcellularLocation>
        <location evidence="2">Endosome</location>
    </subcellularLocation>
    <subcellularLocation>
        <location evidence="3">Lysosome membrane</location>
    </subcellularLocation>
</comment>
<evidence type="ECO:0000256" key="6">
    <source>
        <dbReference type="ARBA" id="ARBA00022833"/>
    </source>
</evidence>
<dbReference type="EMBL" id="MCOG01000298">
    <property type="protein sequence ID" value="ORY20180.1"/>
    <property type="molecule type" value="Genomic_DNA"/>
</dbReference>
<accession>A0A1Y2AD15</accession>
<evidence type="ECO:0000256" key="5">
    <source>
        <dbReference type="ARBA" id="ARBA00022771"/>
    </source>
</evidence>
<organism evidence="11 12">
    <name type="scientific">Neocallimastix californiae</name>
    <dbReference type="NCBI Taxonomy" id="1754190"/>
    <lineage>
        <taxon>Eukaryota</taxon>
        <taxon>Fungi</taxon>
        <taxon>Fungi incertae sedis</taxon>
        <taxon>Chytridiomycota</taxon>
        <taxon>Chytridiomycota incertae sedis</taxon>
        <taxon>Neocallimastigomycetes</taxon>
        <taxon>Neocallimastigales</taxon>
        <taxon>Neocallimastigaceae</taxon>
        <taxon>Neocallimastix</taxon>
    </lineage>
</organism>
<dbReference type="CDD" id="cd16495">
    <property type="entry name" value="RING_CH-C4HC3_MARCH"/>
    <property type="match status" value="1"/>
</dbReference>
<dbReference type="SMART" id="SM00744">
    <property type="entry name" value="RINGv"/>
    <property type="match status" value="1"/>
</dbReference>
<feature type="transmembrane region" description="Helical" evidence="9">
    <location>
        <begin position="641"/>
        <end position="658"/>
    </location>
</feature>
<sequence length="743" mass="88940">MKTNEKDKNETDNNNNDNNNNNYDDDDDCDPNIKLWERLKKVDSNIIKKSIYDYYYEGNKDDLLCHIESFYNSLIRLFIYSSLFPKWIYWMIKNLFFVDLWKNPFLFYNKSCFKYNEEVDETYLSQMSYSKRKNILNGSNDAKNIYAEKSENNQCNELNNEEEYQKSSIFTENNNNNDNSINDSIRIEEMSNGNTNNNNNNIKIDNNNYNKSNDNIPSNNERNLYKKNDKLYHRGYILRNSNSLSCLNIPVQAIKKSDSIDIPLRKTNSSSFFKSINDKNESSLGIEKERNILRTSYISLDEFFRNIDGNDDGEEMEDSYHKLFHDQKQKIKHSFYNKYSNFEKKIMNQPLSYKIYDKFIYPITTKLASIQKSLYYKKNKFNFICNVQKNVQKMWWMNQRKIKQYQKKYILLNRIPEDVSYYIDKLISPCQCKGSQKYVHSYCLDEWRLKTTIEYGHEERCLLCRQKYRKKDNNKWYTKLQNKEIQNTILYLTIIVLIILGGYLMKYILNITYKYLDIGFEYEIIQDRNNTSLWNINNYEEYNTNQETYIFQTQDNTMNMYSENIIYSIPDEDDNNAHIKIHNFLFSEFFLTSIGLINSTNYHIMAGMFLWGSIINTWILYDSIKMVIRHHFNSDVRFKPLLLLTIIYFWWIYCSAAFEDLIGVNEYSISQTIETIIFMKAGWATELIGSILFGAKWTLRIVTMELGIYFNGVCYLKELLTFNYSACLNKDQILNYETENDIQ</sequence>
<feature type="transmembrane region" description="Helical" evidence="9">
    <location>
        <begin position="489"/>
        <end position="509"/>
    </location>
</feature>
<dbReference type="STRING" id="1754190.A0A1Y2AD15"/>
<proteinExistence type="predicted"/>
<evidence type="ECO:0000256" key="3">
    <source>
        <dbReference type="ARBA" id="ARBA00004656"/>
    </source>
</evidence>
<evidence type="ECO:0000256" key="8">
    <source>
        <dbReference type="SAM" id="MobiDB-lite"/>
    </source>
</evidence>
<dbReference type="GO" id="GO:0005768">
    <property type="term" value="C:endosome"/>
    <property type="evidence" value="ECO:0007669"/>
    <property type="project" value="UniProtKB-SubCell"/>
</dbReference>
<evidence type="ECO:0000256" key="2">
    <source>
        <dbReference type="ARBA" id="ARBA00004177"/>
    </source>
</evidence>
<dbReference type="InterPro" id="IPR011016">
    <property type="entry name" value="Znf_RING-CH"/>
</dbReference>
<dbReference type="OrthoDB" id="264354at2759"/>
<keyword evidence="7" id="KW-0391">Immunity</keyword>
<feature type="compositionally biased region" description="Basic and acidic residues" evidence="8">
    <location>
        <begin position="1"/>
        <end position="11"/>
    </location>
</feature>
<feature type="transmembrane region" description="Helical" evidence="9">
    <location>
        <begin position="602"/>
        <end position="621"/>
    </location>
</feature>
<feature type="region of interest" description="Disordered" evidence="8">
    <location>
        <begin position="1"/>
        <end position="26"/>
    </location>
</feature>
<keyword evidence="6" id="KW-0862">Zinc</keyword>
<evidence type="ECO:0000313" key="11">
    <source>
        <dbReference type="EMBL" id="ORY20180.1"/>
    </source>
</evidence>
<keyword evidence="9" id="KW-0472">Membrane</keyword>
<dbReference type="PANTHER" id="PTHR45981">
    <property type="entry name" value="LD02310P"/>
    <property type="match status" value="1"/>
</dbReference>
<evidence type="ECO:0000313" key="12">
    <source>
        <dbReference type="Proteomes" id="UP000193920"/>
    </source>
</evidence>
<feature type="compositionally biased region" description="Low complexity" evidence="8">
    <location>
        <begin position="12"/>
        <end position="22"/>
    </location>
</feature>
<evidence type="ECO:0000256" key="9">
    <source>
        <dbReference type="SAM" id="Phobius"/>
    </source>
</evidence>
<evidence type="ECO:0000256" key="7">
    <source>
        <dbReference type="ARBA" id="ARBA00022859"/>
    </source>
</evidence>
<feature type="domain" description="RING-CH-type" evidence="10">
    <location>
        <begin position="405"/>
        <end position="471"/>
    </location>
</feature>
<evidence type="ECO:0000256" key="4">
    <source>
        <dbReference type="ARBA" id="ARBA00022723"/>
    </source>
</evidence>
<evidence type="ECO:0000256" key="1">
    <source>
        <dbReference type="ARBA" id="ARBA00004127"/>
    </source>
</evidence>
<dbReference type="Pfam" id="PF12906">
    <property type="entry name" value="RINGv"/>
    <property type="match status" value="1"/>
</dbReference>
<feature type="compositionally biased region" description="Low complexity" evidence="8">
    <location>
        <begin position="191"/>
        <end position="220"/>
    </location>
</feature>
<protein>
    <recommendedName>
        <fullName evidence="10">RING-CH-type domain-containing protein</fullName>
    </recommendedName>
</protein>
<feature type="region of interest" description="Disordered" evidence="8">
    <location>
        <begin position="189"/>
        <end position="222"/>
    </location>
</feature>
<keyword evidence="12" id="KW-1185">Reference proteome</keyword>
<comment type="caution">
    <text evidence="11">The sequence shown here is derived from an EMBL/GenBank/DDBJ whole genome shotgun (WGS) entry which is preliminary data.</text>
</comment>
<dbReference type="Proteomes" id="UP000193920">
    <property type="component" value="Unassembled WGS sequence"/>
</dbReference>
<keyword evidence="9" id="KW-1133">Transmembrane helix</keyword>
<dbReference type="GO" id="GO:0002376">
    <property type="term" value="P:immune system process"/>
    <property type="evidence" value="ECO:0007669"/>
    <property type="project" value="UniProtKB-KW"/>
</dbReference>
<dbReference type="Gene3D" id="3.30.40.10">
    <property type="entry name" value="Zinc/RING finger domain, C3HC4 (zinc finger)"/>
    <property type="match status" value="1"/>
</dbReference>
<gene>
    <name evidence="11" type="ORF">LY90DRAFT_707980</name>
</gene>
<keyword evidence="4" id="KW-0479">Metal-binding</keyword>
<evidence type="ECO:0000259" key="10">
    <source>
        <dbReference type="PROSITE" id="PS51292"/>
    </source>
</evidence>
<dbReference type="PROSITE" id="PS51292">
    <property type="entry name" value="ZF_RING_CH"/>
    <property type="match status" value="1"/>
</dbReference>
<dbReference type="GO" id="GO:0008270">
    <property type="term" value="F:zinc ion binding"/>
    <property type="evidence" value="ECO:0007669"/>
    <property type="project" value="UniProtKB-KW"/>
</dbReference>
<keyword evidence="9" id="KW-0812">Transmembrane</keyword>